<evidence type="ECO:0000313" key="3">
    <source>
        <dbReference type="Proteomes" id="UP000295547"/>
    </source>
</evidence>
<comment type="caution">
    <text evidence="2">The sequence shown here is derived from an EMBL/GenBank/DDBJ whole genome shotgun (WGS) entry which is preliminary data.</text>
</comment>
<reference evidence="2 3" key="1">
    <citation type="submission" date="2019-03" db="EMBL/GenBank/DDBJ databases">
        <title>Genomic Encyclopedia of Type Strains, Phase IV (KMG-V): Genome sequencing to study the core and pangenomes of soil and plant-associated prokaryotes.</title>
        <authorList>
            <person name="Whitman W."/>
        </authorList>
    </citation>
    <scope>NUCLEOTIDE SEQUENCE [LARGE SCALE GENOMIC DNA]</scope>
    <source>
        <strain evidence="2 3">Gr42</strain>
    </source>
</reference>
<keyword evidence="3" id="KW-1185">Reference proteome</keyword>
<sequence length="91" mass="10268">MSRLLLSHPDAAHCRDPTAASSYPANRRLKSSGIDLAQLVGRVHRHIEVTREVFRRRRHAARGENQRIPSTVDAENHATVQACNLLRQILP</sequence>
<protein>
    <submittedName>
        <fullName evidence="2">Uncharacterized protein</fullName>
    </submittedName>
</protein>
<organism evidence="2 3">
    <name type="scientific">Rhizobium azibense</name>
    <dbReference type="NCBI Taxonomy" id="1136135"/>
    <lineage>
        <taxon>Bacteria</taxon>
        <taxon>Pseudomonadati</taxon>
        <taxon>Pseudomonadota</taxon>
        <taxon>Alphaproteobacteria</taxon>
        <taxon>Hyphomicrobiales</taxon>
        <taxon>Rhizobiaceae</taxon>
        <taxon>Rhizobium/Agrobacterium group</taxon>
        <taxon>Rhizobium</taxon>
    </lineage>
</organism>
<evidence type="ECO:0000313" key="2">
    <source>
        <dbReference type="EMBL" id="TCU19656.1"/>
    </source>
</evidence>
<evidence type="ECO:0000256" key="1">
    <source>
        <dbReference type="SAM" id="MobiDB-lite"/>
    </source>
</evidence>
<feature type="region of interest" description="Disordered" evidence="1">
    <location>
        <begin position="1"/>
        <end position="25"/>
    </location>
</feature>
<name>A0A4R3QMT8_9HYPH</name>
<accession>A0A4R3QMT8</accession>
<dbReference type="EMBL" id="SMBJ01000013">
    <property type="protein sequence ID" value="TCU19656.1"/>
    <property type="molecule type" value="Genomic_DNA"/>
</dbReference>
<dbReference type="AlphaFoldDB" id="A0A4R3QMT8"/>
<proteinExistence type="predicted"/>
<dbReference type="Proteomes" id="UP000295547">
    <property type="component" value="Unassembled WGS sequence"/>
</dbReference>
<gene>
    <name evidence="2" type="ORF">EV130_11379</name>
</gene>